<dbReference type="InterPro" id="IPR022212">
    <property type="entry name" value="DUF3741"/>
</dbReference>
<evidence type="ECO:0000313" key="3">
    <source>
        <dbReference type="Proteomes" id="UP001279734"/>
    </source>
</evidence>
<dbReference type="PANTHER" id="PTHR46836">
    <property type="entry name" value="AFADIN"/>
    <property type="match status" value="1"/>
</dbReference>
<dbReference type="Pfam" id="PF12552">
    <property type="entry name" value="DUF3741"/>
    <property type="match status" value="1"/>
</dbReference>
<reference evidence="2" key="1">
    <citation type="submission" date="2023-05" db="EMBL/GenBank/DDBJ databases">
        <title>Nepenthes gracilis genome sequencing.</title>
        <authorList>
            <person name="Fukushima K."/>
        </authorList>
    </citation>
    <scope>NUCLEOTIDE SEQUENCE</scope>
    <source>
        <strain evidence="2">SING2019-196</strain>
    </source>
</reference>
<organism evidence="2 3">
    <name type="scientific">Nepenthes gracilis</name>
    <name type="common">Slender pitcher plant</name>
    <dbReference type="NCBI Taxonomy" id="150966"/>
    <lineage>
        <taxon>Eukaryota</taxon>
        <taxon>Viridiplantae</taxon>
        <taxon>Streptophyta</taxon>
        <taxon>Embryophyta</taxon>
        <taxon>Tracheophyta</taxon>
        <taxon>Spermatophyta</taxon>
        <taxon>Magnoliopsida</taxon>
        <taxon>eudicotyledons</taxon>
        <taxon>Gunneridae</taxon>
        <taxon>Pentapetalae</taxon>
        <taxon>Caryophyllales</taxon>
        <taxon>Nepenthaceae</taxon>
        <taxon>Nepenthes</taxon>
    </lineage>
</organism>
<dbReference type="PANTHER" id="PTHR46836:SF7">
    <property type="entry name" value="PHOSPHATIDYLINOSITOL N-ACETYGLUCOSAMINLYTRANSFERASE SUBUNIT P-LIKE PROTEIN"/>
    <property type="match status" value="1"/>
</dbReference>
<comment type="caution">
    <text evidence="2">The sequence shown here is derived from an EMBL/GenBank/DDBJ whole genome shotgun (WGS) entry which is preliminary data.</text>
</comment>
<feature type="domain" description="DUF3741" evidence="1">
    <location>
        <begin position="102"/>
        <end position="142"/>
    </location>
</feature>
<dbReference type="EMBL" id="BSYO01000008">
    <property type="protein sequence ID" value="GMH08673.1"/>
    <property type="molecule type" value="Genomic_DNA"/>
</dbReference>
<sequence length="341" mass="38410">MWQLASIDLIELYNKAEVEHCCATKDLRSGSRPVKNAWMDENAIPSNLKLQSQTRALTLWQELDNFCSDKTMDCPSSGQDLMPASLALSKRHGENEKTSVSQRFRDGTCLYTDEKLQESKEFDDSLGVLHSNKELLLKFLNKLDSLFAKHLHDLSSAHEFHYGHVQSIKSSALKYYIHTRGCESGRAALGPIDISFSRKHQYGFQSHFGHGQVSNSHTSSHVPATGIFEDPIHGSGRGKASVAYWTESFMNWEAKKRMFEKWRLTHRFKKAGLVSKESKLGEMLAILNRDMRPSNLEAVITHDGHFGRFMGTNGLPGSIGLFNINSKDGWKDGCVETLSRS</sequence>
<keyword evidence="3" id="KW-1185">Reference proteome</keyword>
<dbReference type="Proteomes" id="UP001279734">
    <property type="component" value="Unassembled WGS sequence"/>
</dbReference>
<evidence type="ECO:0000259" key="1">
    <source>
        <dbReference type="Pfam" id="PF12552"/>
    </source>
</evidence>
<proteinExistence type="predicted"/>
<evidence type="ECO:0000313" key="2">
    <source>
        <dbReference type="EMBL" id="GMH08673.1"/>
    </source>
</evidence>
<dbReference type="AlphaFoldDB" id="A0AAD3SCH2"/>
<name>A0AAD3SCH2_NEPGR</name>
<gene>
    <name evidence="2" type="ORF">Nepgr_010513</name>
</gene>
<accession>A0AAD3SCH2</accession>
<protein>
    <recommendedName>
        <fullName evidence="1">DUF3741 domain-containing protein</fullName>
    </recommendedName>
</protein>